<keyword evidence="13" id="KW-1185">Reference proteome</keyword>
<keyword evidence="6" id="KW-0828">Tyrosine catabolism</keyword>
<comment type="similarity">
    <text evidence="2 9">Belongs to the 4HPPD family.</text>
</comment>
<evidence type="ECO:0000256" key="3">
    <source>
        <dbReference type="ARBA" id="ARBA00013222"/>
    </source>
</evidence>
<name>A0AAV5QHP2_9ASCO</name>
<evidence type="ECO:0000256" key="9">
    <source>
        <dbReference type="PIRNR" id="PIRNR009283"/>
    </source>
</evidence>
<dbReference type="Proteomes" id="UP001360560">
    <property type="component" value="Unassembled WGS sequence"/>
</dbReference>
<reference evidence="12 13" key="1">
    <citation type="journal article" date="2023" name="Elife">
        <title>Identification of key yeast species and microbe-microbe interactions impacting larval growth of Drosophila in the wild.</title>
        <authorList>
            <person name="Mure A."/>
            <person name="Sugiura Y."/>
            <person name="Maeda R."/>
            <person name="Honda K."/>
            <person name="Sakurai N."/>
            <person name="Takahashi Y."/>
            <person name="Watada M."/>
            <person name="Katoh T."/>
            <person name="Gotoh A."/>
            <person name="Gotoh Y."/>
            <person name="Taniguchi I."/>
            <person name="Nakamura K."/>
            <person name="Hayashi T."/>
            <person name="Katayama T."/>
            <person name="Uemura T."/>
            <person name="Hattori Y."/>
        </authorList>
    </citation>
    <scope>NUCLEOTIDE SEQUENCE [LARGE SCALE GENOMIC DNA]</scope>
    <source>
        <strain evidence="12 13">SC-9</strain>
    </source>
</reference>
<keyword evidence="4 10" id="KW-0479">Metal-binding</keyword>
<comment type="caution">
    <text evidence="12">The sequence shown here is derived from an EMBL/GenBank/DDBJ whole genome shotgun (WGS) entry which is preliminary data.</text>
</comment>
<dbReference type="InterPro" id="IPR037523">
    <property type="entry name" value="VOC_core"/>
</dbReference>
<dbReference type="PANTHER" id="PTHR11959">
    <property type="entry name" value="4-HYDROXYPHENYLPYRUVATE DIOXYGENASE"/>
    <property type="match status" value="1"/>
</dbReference>
<feature type="domain" description="VOC" evidence="11">
    <location>
        <begin position="244"/>
        <end position="402"/>
    </location>
</feature>
<dbReference type="InterPro" id="IPR029068">
    <property type="entry name" value="Glyas_Bleomycin-R_OHBP_Dase"/>
</dbReference>
<evidence type="ECO:0000256" key="7">
    <source>
        <dbReference type="ARBA" id="ARBA00023004"/>
    </source>
</evidence>
<keyword evidence="5" id="KW-0677">Repeat</keyword>
<dbReference type="AlphaFoldDB" id="A0AAV5QHP2"/>
<organism evidence="12 13">
    <name type="scientific">Saccharomycopsis crataegensis</name>
    <dbReference type="NCBI Taxonomy" id="43959"/>
    <lineage>
        <taxon>Eukaryota</taxon>
        <taxon>Fungi</taxon>
        <taxon>Dikarya</taxon>
        <taxon>Ascomycota</taxon>
        <taxon>Saccharomycotina</taxon>
        <taxon>Saccharomycetes</taxon>
        <taxon>Saccharomycopsidaceae</taxon>
        <taxon>Saccharomycopsis</taxon>
    </lineage>
</organism>
<dbReference type="Gene3D" id="3.10.180.10">
    <property type="entry name" value="2,3-Dihydroxybiphenyl 1,2-Dioxygenase, domain 1"/>
    <property type="match status" value="2"/>
</dbReference>
<dbReference type="SUPFAM" id="SSF54593">
    <property type="entry name" value="Glyoxalase/Bleomycin resistance protein/Dihydroxybiphenyl dioxygenase"/>
    <property type="match status" value="1"/>
</dbReference>
<protein>
    <recommendedName>
        <fullName evidence="3 9">4-hydroxyphenylpyruvate dioxygenase</fullName>
    </recommendedName>
</protein>
<dbReference type="EMBL" id="BTFZ01000002">
    <property type="protein sequence ID" value="GMM34206.1"/>
    <property type="molecule type" value="Genomic_DNA"/>
</dbReference>
<evidence type="ECO:0000256" key="8">
    <source>
        <dbReference type="ARBA" id="ARBA00023232"/>
    </source>
</evidence>
<evidence type="ECO:0000256" key="10">
    <source>
        <dbReference type="PIRSR" id="PIRSR009283-1"/>
    </source>
</evidence>
<dbReference type="GeneID" id="90072185"/>
<dbReference type="InterPro" id="IPR041736">
    <property type="entry name" value="4OHPhenylPyrv_dOase_N"/>
</dbReference>
<dbReference type="PROSITE" id="PS51819">
    <property type="entry name" value="VOC"/>
    <property type="match status" value="2"/>
</dbReference>
<dbReference type="GO" id="GO:0006559">
    <property type="term" value="P:L-phenylalanine catabolic process"/>
    <property type="evidence" value="ECO:0007669"/>
    <property type="project" value="UniProtKB-KW"/>
</dbReference>
<dbReference type="CDD" id="cd08342">
    <property type="entry name" value="HPPD_N_like"/>
    <property type="match status" value="1"/>
</dbReference>
<dbReference type="InterPro" id="IPR005956">
    <property type="entry name" value="4OHPhenylPyrv_dOase"/>
</dbReference>
<evidence type="ECO:0000256" key="2">
    <source>
        <dbReference type="ARBA" id="ARBA00005877"/>
    </source>
</evidence>
<feature type="binding site" evidence="10">
    <location>
        <position position="413"/>
    </location>
    <ligand>
        <name>Fe cation</name>
        <dbReference type="ChEBI" id="CHEBI:24875"/>
    </ligand>
</feature>
<keyword evidence="8" id="KW-0585">Phenylalanine catabolism</keyword>
<evidence type="ECO:0000313" key="13">
    <source>
        <dbReference type="Proteomes" id="UP001360560"/>
    </source>
</evidence>
<dbReference type="GO" id="GO:0006572">
    <property type="term" value="P:L-tyrosine catabolic process"/>
    <property type="evidence" value="ECO:0007669"/>
    <property type="project" value="UniProtKB-KW"/>
</dbReference>
<evidence type="ECO:0000313" key="12">
    <source>
        <dbReference type="EMBL" id="GMM34206.1"/>
    </source>
</evidence>
<evidence type="ECO:0000259" key="11">
    <source>
        <dbReference type="PROSITE" id="PS51819"/>
    </source>
</evidence>
<gene>
    <name evidence="12" type="ORF">DASC09_015310</name>
</gene>
<comment type="pathway">
    <text evidence="1">Amino-acid degradation; L-phenylalanine degradation; acetoacetate and fumarate from L-phenylalanine: step 3/6.</text>
</comment>
<evidence type="ECO:0000256" key="5">
    <source>
        <dbReference type="ARBA" id="ARBA00022737"/>
    </source>
</evidence>
<sequence>MTISTSIQSERETGIHVIDTTAMDTTCEPLTTPKHVYTTQFEKDLSLIQDHLLPNIKLEKFSYEGYDHVTWYVSNSKQASAYFITCLGFKPLAYKGLETGSRAICCHVVTNGKAIFQFVSPLRSEFKANKEYDEQVKEINNFIVTHGDGAKDVAFTVDDVDTIFSTAIENGAKAIEYPETINDEFGSVRIAKVGIFGDTTHTLVNRSDYIGPFLPGYLDIGESNVFNTFSSDLINSLPKVDLIRIDHCVQNQGWNKMDESCEFYAKAFGFHRFWSVDERDVSTEYSALKSIVMAANNDVVKMPINEPAKGKFKSQIEEFIDYYNGPGVQHIAILTDDIISAISAMKQRGCEFIEVPDKYYDDLRKRLGHSNMQILQPLEEIQKLGILVDFDDNGYLLQLFTKPLVVRPTVFVEVIERHNHNGFGAGNFKALFETIEHEQKARGNLTSEDIE</sequence>
<dbReference type="NCBIfam" id="TIGR01263">
    <property type="entry name" value="4HPPD"/>
    <property type="match status" value="1"/>
</dbReference>
<dbReference type="InterPro" id="IPR041735">
    <property type="entry name" value="4OHPhenylPyrv_dOase_C"/>
</dbReference>
<dbReference type="CDD" id="cd07250">
    <property type="entry name" value="HPPD_C_like"/>
    <property type="match status" value="1"/>
</dbReference>
<feature type="binding site" evidence="10">
    <location>
        <position position="330"/>
    </location>
    <ligand>
        <name>Fe cation</name>
        <dbReference type="ChEBI" id="CHEBI:24875"/>
    </ligand>
</feature>
<dbReference type="GO" id="GO:0046872">
    <property type="term" value="F:metal ion binding"/>
    <property type="evidence" value="ECO:0007669"/>
    <property type="project" value="UniProtKB-KW"/>
</dbReference>
<dbReference type="Pfam" id="PF00903">
    <property type="entry name" value="Glyoxalase"/>
    <property type="match status" value="1"/>
</dbReference>
<evidence type="ECO:0000256" key="1">
    <source>
        <dbReference type="ARBA" id="ARBA00005162"/>
    </source>
</evidence>
<evidence type="ECO:0000256" key="6">
    <source>
        <dbReference type="ARBA" id="ARBA00022878"/>
    </source>
</evidence>
<comment type="cofactor">
    <cofactor evidence="10">
        <name>Fe cation</name>
        <dbReference type="ChEBI" id="CHEBI:24875"/>
    </cofactor>
    <text evidence="10">Binds 1 Fe cation per subunit.</text>
</comment>
<feature type="binding site" evidence="10">
    <location>
        <position position="247"/>
    </location>
    <ligand>
        <name>Fe cation</name>
        <dbReference type="ChEBI" id="CHEBI:24875"/>
    </ligand>
</feature>
<dbReference type="RefSeq" id="XP_064851206.1">
    <property type="nucleotide sequence ID" value="XM_064995134.1"/>
</dbReference>
<dbReference type="PANTHER" id="PTHR11959:SF1">
    <property type="entry name" value="4-HYDROXYPHENYLPYRUVATE DIOXYGENASE"/>
    <property type="match status" value="1"/>
</dbReference>
<keyword evidence="7 10" id="KW-0408">Iron</keyword>
<dbReference type="GO" id="GO:0003868">
    <property type="term" value="F:4-hydroxyphenylpyruvate dioxygenase activity"/>
    <property type="evidence" value="ECO:0007669"/>
    <property type="project" value="InterPro"/>
</dbReference>
<accession>A0AAV5QHP2</accession>
<proteinExistence type="inferred from homology"/>
<dbReference type="InterPro" id="IPR004360">
    <property type="entry name" value="Glyas_Fos-R_dOase_dom"/>
</dbReference>
<dbReference type="PIRSF" id="PIRSF009283">
    <property type="entry name" value="HPP_dOase"/>
    <property type="match status" value="1"/>
</dbReference>
<evidence type="ECO:0000256" key="4">
    <source>
        <dbReference type="ARBA" id="ARBA00022723"/>
    </source>
</evidence>
<feature type="domain" description="VOC" evidence="11">
    <location>
        <begin position="65"/>
        <end position="206"/>
    </location>
</feature>
<dbReference type="FunFam" id="3.10.180.10:FF:000001">
    <property type="entry name" value="4-hydroxyphenylpyruvate dioxygenase"/>
    <property type="match status" value="1"/>
</dbReference>